<evidence type="ECO:0000259" key="2">
    <source>
        <dbReference type="Pfam" id="PF00501"/>
    </source>
</evidence>
<evidence type="ECO:0000313" key="5">
    <source>
        <dbReference type="Proteomes" id="UP000516428"/>
    </source>
</evidence>
<name>A0A7H1BKP3_9ACTN</name>
<dbReference type="InterPro" id="IPR045851">
    <property type="entry name" value="AMP-bd_C_sf"/>
</dbReference>
<dbReference type="PANTHER" id="PTHR45527:SF1">
    <property type="entry name" value="FATTY ACID SYNTHASE"/>
    <property type="match status" value="1"/>
</dbReference>
<dbReference type="PANTHER" id="PTHR45527">
    <property type="entry name" value="NONRIBOSOMAL PEPTIDE SYNTHETASE"/>
    <property type="match status" value="1"/>
</dbReference>
<proteinExistence type="predicted"/>
<dbReference type="InterPro" id="IPR042099">
    <property type="entry name" value="ANL_N_sf"/>
</dbReference>
<dbReference type="GO" id="GO:0043041">
    <property type="term" value="P:amino acid activation for nonribosomal peptide biosynthetic process"/>
    <property type="evidence" value="ECO:0007669"/>
    <property type="project" value="TreeGrafter"/>
</dbReference>
<reference evidence="4 5" key="1">
    <citation type="submission" date="2020-09" db="EMBL/GenBank/DDBJ databases">
        <title>A novel species.</title>
        <authorList>
            <person name="Gao J."/>
        </authorList>
    </citation>
    <scope>NUCLEOTIDE SEQUENCE [LARGE SCALE GENOMIC DNA]</scope>
    <source>
        <strain evidence="4 5">CRXT-Y-14</strain>
        <plasmid evidence="4 5">unnamed1</plasmid>
    </source>
</reference>
<evidence type="ECO:0000259" key="3">
    <source>
        <dbReference type="Pfam" id="PF13193"/>
    </source>
</evidence>
<dbReference type="GO" id="GO:0031177">
    <property type="term" value="F:phosphopantetheine binding"/>
    <property type="evidence" value="ECO:0007669"/>
    <property type="project" value="TreeGrafter"/>
</dbReference>
<dbReference type="GO" id="GO:0005737">
    <property type="term" value="C:cytoplasm"/>
    <property type="evidence" value="ECO:0007669"/>
    <property type="project" value="TreeGrafter"/>
</dbReference>
<dbReference type="KEGG" id="sxn:IAG42_36760"/>
<evidence type="ECO:0000313" key="4">
    <source>
        <dbReference type="EMBL" id="QNS09298.1"/>
    </source>
</evidence>
<gene>
    <name evidence="4" type="ORF">IAG42_36760</name>
</gene>
<keyword evidence="5" id="KW-1185">Reference proteome</keyword>
<dbReference type="SUPFAM" id="SSF56801">
    <property type="entry name" value="Acetyl-CoA synthetase-like"/>
    <property type="match status" value="1"/>
</dbReference>
<dbReference type="InterPro" id="IPR000873">
    <property type="entry name" value="AMP-dep_synth/lig_dom"/>
</dbReference>
<organism evidence="4 5">
    <name type="scientific">Streptomyces xanthii</name>
    <dbReference type="NCBI Taxonomy" id="2768069"/>
    <lineage>
        <taxon>Bacteria</taxon>
        <taxon>Bacillati</taxon>
        <taxon>Actinomycetota</taxon>
        <taxon>Actinomycetes</taxon>
        <taxon>Kitasatosporales</taxon>
        <taxon>Streptomycetaceae</taxon>
        <taxon>Streptomyces</taxon>
    </lineage>
</organism>
<dbReference type="PROSITE" id="PS00455">
    <property type="entry name" value="AMP_BINDING"/>
    <property type="match status" value="1"/>
</dbReference>
<feature type="region of interest" description="Disordered" evidence="1">
    <location>
        <begin position="467"/>
        <end position="500"/>
    </location>
</feature>
<dbReference type="AlphaFoldDB" id="A0A7H1BKP3"/>
<dbReference type="GO" id="GO:0044550">
    <property type="term" value="P:secondary metabolite biosynthetic process"/>
    <property type="evidence" value="ECO:0007669"/>
    <property type="project" value="TreeGrafter"/>
</dbReference>
<feature type="domain" description="AMP-binding enzyme C-terminal" evidence="3">
    <location>
        <begin position="403"/>
        <end position="479"/>
    </location>
</feature>
<dbReference type="Proteomes" id="UP000516428">
    <property type="component" value="Plasmid unnamed1"/>
</dbReference>
<feature type="domain" description="AMP-dependent synthetase/ligase" evidence="2">
    <location>
        <begin position="131"/>
        <end position="346"/>
    </location>
</feature>
<evidence type="ECO:0000256" key="1">
    <source>
        <dbReference type="SAM" id="MobiDB-lite"/>
    </source>
</evidence>
<dbReference type="EMBL" id="CP061282">
    <property type="protein sequence ID" value="QNS09298.1"/>
    <property type="molecule type" value="Genomic_DNA"/>
</dbReference>
<geneLocation type="plasmid" evidence="4 5">
    <name>unnamed1</name>
</geneLocation>
<dbReference type="InterPro" id="IPR025110">
    <property type="entry name" value="AMP-bd_C"/>
</dbReference>
<dbReference type="Pfam" id="PF13193">
    <property type="entry name" value="AMP-binding_C"/>
    <property type="match status" value="1"/>
</dbReference>
<sequence>MSGAASAESGRTPADAFLARARAHPDAIALVGRDGETSYGELLALAGAERRRVAALGLPPGEPVAVEATKTPATLALLLACQLERRPVLLTSQSLGADVRAALHEQAAVRHVLEPGAADGGAGAAPTGGAAAPDGTPLLLLTTSGSTGTPKIVPLTADAITAFTRWAAGHFGIGPGTTVLNHAPLNFDLCLLDVWTTLAHGGRIVLVDPDRATRGRYLLDQVVRHRPEIVQAVPMFYRLLADAADRDGTTLPGVRHAVFTGDSMPVPLLGRLPGLLPGARLSNLYGCTETNDSFLHEVVDLTVPAPLGRPLPGVQALVVTPDGRVLDGPGSGELYVSTPFQSPGYLDPRARGAAFVPDPRGTTDGRFFRSGDLVHRDADGRHTLLGRTDFQVKVRGVRVNPQEVEHVLLAHPGVAEAAVLARPDPVAGHLLHAVVRRTGGSGLDSLVLRGHLARGLSRAAVPATVRITDEPLPRTSTGKVDRDRVPVAAPEPTHRPSKES</sequence>
<protein>
    <submittedName>
        <fullName evidence="4">AMP-binding protein</fullName>
    </submittedName>
</protein>
<dbReference type="Pfam" id="PF00501">
    <property type="entry name" value="AMP-binding"/>
    <property type="match status" value="1"/>
</dbReference>
<dbReference type="Gene3D" id="3.30.300.30">
    <property type="match status" value="1"/>
</dbReference>
<keyword evidence="4" id="KW-0614">Plasmid</keyword>
<dbReference type="Gene3D" id="3.40.50.12780">
    <property type="entry name" value="N-terminal domain of ligase-like"/>
    <property type="match status" value="1"/>
</dbReference>
<dbReference type="RefSeq" id="WP_188341953.1">
    <property type="nucleotide sequence ID" value="NZ_CP061282.1"/>
</dbReference>
<accession>A0A7H1BKP3</accession>
<dbReference type="InterPro" id="IPR020845">
    <property type="entry name" value="AMP-binding_CS"/>
</dbReference>